<keyword evidence="3" id="KW-1185">Reference proteome</keyword>
<evidence type="ECO:0008006" key="4">
    <source>
        <dbReference type="Google" id="ProtNLM"/>
    </source>
</evidence>
<dbReference type="PANTHER" id="PTHR16222">
    <property type="entry name" value="ADP-RIBOSYLGLYCOHYDROLASE"/>
    <property type="match status" value="1"/>
</dbReference>
<feature type="binding site" evidence="1">
    <location>
        <position position="65"/>
    </location>
    <ligand>
        <name>Mg(2+)</name>
        <dbReference type="ChEBI" id="CHEBI:18420"/>
        <label>1</label>
    </ligand>
</feature>
<dbReference type="Proteomes" id="UP000749646">
    <property type="component" value="Unassembled WGS sequence"/>
</dbReference>
<feature type="binding site" evidence="1">
    <location>
        <position position="428"/>
    </location>
    <ligand>
        <name>Mg(2+)</name>
        <dbReference type="ChEBI" id="CHEBI:18420"/>
        <label>1</label>
    </ligand>
</feature>
<reference evidence="2" key="1">
    <citation type="journal article" date="2020" name="Fungal Divers.">
        <title>Resolving the Mortierellaceae phylogeny through synthesis of multi-gene phylogenetics and phylogenomics.</title>
        <authorList>
            <person name="Vandepol N."/>
            <person name="Liber J."/>
            <person name="Desiro A."/>
            <person name="Na H."/>
            <person name="Kennedy M."/>
            <person name="Barry K."/>
            <person name="Grigoriev I.V."/>
            <person name="Miller A.N."/>
            <person name="O'Donnell K."/>
            <person name="Stajich J.E."/>
            <person name="Bonito G."/>
        </authorList>
    </citation>
    <scope>NUCLEOTIDE SEQUENCE</scope>
    <source>
        <strain evidence="2">MES-2147</strain>
    </source>
</reference>
<dbReference type="InterPro" id="IPR036705">
    <property type="entry name" value="Ribosyl_crysJ1_sf"/>
</dbReference>
<evidence type="ECO:0000256" key="1">
    <source>
        <dbReference type="PIRSR" id="PIRSR605502-1"/>
    </source>
</evidence>
<feature type="binding site" evidence="1">
    <location>
        <position position="66"/>
    </location>
    <ligand>
        <name>Mg(2+)</name>
        <dbReference type="ChEBI" id="CHEBI:18420"/>
        <label>1</label>
    </ligand>
</feature>
<keyword evidence="1" id="KW-0479">Metal-binding</keyword>
<dbReference type="Gene3D" id="1.10.4080.10">
    <property type="entry name" value="ADP-ribosylation/Crystallin J1"/>
    <property type="match status" value="2"/>
</dbReference>
<dbReference type="InterPro" id="IPR050792">
    <property type="entry name" value="ADP-ribosylglycohydrolase"/>
</dbReference>
<dbReference type="Pfam" id="PF03747">
    <property type="entry name" value="ADP_ribosyl_GH"/>
    <property type="match status" value="2"/>
</dbReference>
<comment type="caution">
    <text evidence="2">The sequence shown here is derived from an EMBL/GenBank/DDBJ whole genome shotgun (WGS) entry which is preliminary data.</text>
</comment>
<accession>A0A9P6LSY4</accession>
<proteinExistence type="predicted"/>
<feature type="binding site" evidence="1">
    <location>
        <position position="425"/>
    </location>
    <ligand>
        <name>Mg(2+)</name>
        <dbReference type="ChEBI" id="CHEBI:18420"/>
        <label>1</label>
    </ligand>
</feature>
<sequence>MSSLSRDVIKDRIRGCLIGSAVGDAYGVVTEFMTTSAATRVYGNGPIPFGYEPDNSDYGRNDFTDDTDQMLVILQSLEQTRDGRLNPINLSNRLLEWRNHGIPEIGTDPGRGLGLTVGRVIKDPYFRSNPHRAAFEVWDASGRNLAPNGAVMRTAVTGTEAFWDEPRVVENTMAAAKITHADPRSVQSALLSAVLISRLLRGGGSTAEADKAQTWNPRISEPAYRQELLAYLQRGTNLQGEHSLNPAYDEKTDTNRFQPKDYKALEKKYLEDEVRGHKLINSQLQNMGQSRGNVDRSKVTLRTDIGWAGINHVGEDEAMTALARSVMADYKFLLQDTDVASPSGQRQERVQDVWTRDLETHCFPQTLERLTLGESHAIGYTLKCIGIGYFGVTRREDPSPTSPEYHGPSGLFRGLMEQVTLQGGDADTNDAVMGSLLGARFGLERGIPKSWWTGLKHIAWLESTVDAYAERVLANYDAQYTSS</sequence>
<dbReference type="EMBL" id="JAAAHW010009727">
    <property type="protein sequence ID" value="KAF9936978.1"/>
    <property type="molecule type" value="Genomic_DNA"/>
</dbReference>
<feature type="binding site" evidence="1">
    <location>
        <position position="64"/>
    </location>
    <ligand>
        <name>Mg(2+)</name>
        <dbReference type="ChEBI" id="CHEBI:18420"/>
        <label>1</label>
    </ligand>
</feature>
<keyword evidence="1" id="KW-0460">Magnesium</keyword>
<organism evidence="2 3">
    <name type="scientific">Modicella reniformis</name>
    <dbReference type="NCBI Taxonomy" id="1440133"/>
    <lineage>
        <taxon>Eukaryota</taxon>
        <taxon>Fungi</taxon>
        <taxon>Fungi incertae sedis</taxon>
        <taxon>Mucoromycota</taxon>
        <taxon>Mortierellomycotina</taxon>
        <taxon>Mortierellomycetes</taxon>
        <taxon>Mortierellales</taxon>
        <taxon>Mortierellaceae</taxon>
        <taxon>Modicella</taxon>
    </lineage>
</organism>
<dbReference type="InterPro" id="IPR005502">
    <property type="entry name" value="Ribosyl_crysJ1"/>
</dbReference>
<name>A0A9P6LSY4_9FUNG</name>
<dbReference type="PANTHER" id="PTHR16222:SF28">
    <property type="entry name" value="ADP-RIBOSYLGLYCOHYDROLASE"/>
    <property type="match status" value="1"/>
</dbReference>
<evidence type="ECO:0000313" key="2">
    <source>
        <dbReference type="EMBL" id="KAF9936978.1"/>
    </source>
</evidence>
<dbReference type="GO" id="GO:0046872">
    <property type="term" value="F:metal ion binding"/>
    <property type="evidence" value="ECO:0007669"/>
    <property type="project" value="UniProtKB-KW"/>
</dbReference>
<dbReference type="SUPFAM" id="SSF101478">
    <property type="entry name" value="ADP-ribosylglycohydrolase"/>
    <property type="match status" value="2"/>
</dbReference>
<protein>
    <recommendedName>
        <fullName evidence="4">ADP-ribosylglycohydrolase</fullName>
    </recommendedName>
</protein>
<dbReference type="OrthoDB" id="2021138at2759"/>
<evidence type="ECO:0000313" key="3">
    <source>
        <dbReference type="Proteomes" id="UP000749646"/>
    </source>
</evidence>
<gene>
    <name evidence="2" type="ORF">BGZ65_001908</name>
</gene>
<dbReference type="AlphaFoldDB" id="A0A9P6LSY4"/>
<comment type="cofactor">
    <cofactor evidence="1">
        <name>Mg(2+)</name>
        <dbReference type="ChEBI" id="CHEBI:18420"/>
    </cofactor>
    <text evidence="1">Binds 2 magnesium ions per subunit.</text>
</comment>
<feature type="binding site" evidence="1">
    <location>
        <position position="427"/>
    </location>
    <ligand>
        <name>Mg(2+)</name>
        <dbReference type="ChEBI" id="CHEBI:18420"/>
        <label>1</label>
    </ligand>
</feature>